<dbReference type="InterPro" id="IPR017900">
    <property type="entry name" value="4Fe4S_Fe_S_CS"/>
</dbReference>
<dbReference type="AlphaFoldDB" id="A0A843ACU9"/>
<dbReference type="Gene3D" id="3.30.560.10">
    <property type="entry name" value="Glucose Oxidase, domain 3"/>
    <property type="match status" value="1"/>
</dbReference>
<dbReference type="PROSITE" id="PS51379">
    <property type="entry name" value="4FE4S_FER_2"/>
    <property type="match status" value="1"/>
</dbReference>
<dbReference type="Pfam" id="PF05199">
    <property type="entry name" value="GMC_oxred_C"/>
    <property type="match status" value="1"/>
</dbReference>
<dbReference type="PROSITE" id="PS00198">
    <property type="entry name" value="4FE4S_FER_1"/>
    <property type="match status" value="1"/>
</dbReference>
<dbReference type="Pfam" id="PF00732">
    <property type="entry name" value="GMC_oxred_N"/>
    <property type="match status" value="1"/>
</dbReference>
<evidence type="ECO:0000313" key="6">
    <source>
        <dbReference type="EMBL" id="MBF4468514.1"/>
    </source>
</evidence>
<keyword evidence="4" id="KW-0560">Oxidoreductase</keyword>
<evidence type="ECO:0000313" key="7">
    <source>
        <dbReference type="Proteomes" id="UP000658733"/>
    </source>
</evidence>
<organism evidence="6 7">
    <name type="scientific">Methanobrevibacter arboriphilus</name>
    <dbReference type="NCBI Taxonomy" id="39441"/>
    <lineage>
        <taxon>Archaea</taxon>
        <taxon>Methanobacteriati</taxon>
        <taxon>Methanobacteriota</taxon>
        <taxon>Methanomada group</taxon>
        <taxon>Methanobacteria</taxon>
        <taxon>Methanobacteriales</taxon>
        <taxon>Methanobacteriaceae</taxon>
        <taxon>Methanobrevibacter</taxon>
    </lineage>
</organism>
<dbReference type="Gene3D" id="3.50.50.60">
    <property type="entry name" value="FAD/NAD(P)-binding domain"/>
    <property type="match status" value="3"/>
</dbReference>
<protein>
    <submittedName>
        <fullName evidence="6">GMC family oxidoreductase</fullName>
    </submittedName>
</protein>
<reference evidence="6" key="1">
    <citation type="submission" date="2020-10" db="EMBL/GenBank/DDBJ databases">
        <title>Dehalococcoides mccartyi of a TCE/Cr reducing biochatode.</title>
        <authorList>
            <person name="Matturro B."/>
        </authorList>
    </citation>
    <scope>NUCLEOTIDE SEQUENCE</scope>
    <source>
        <strain evidence="6">Bin4</strain>
    </source>
</reference>
<dbReference type="RefSeq" id="WP_278522367.1">
    <property type="nucleotide sequence ID" value="NZ_JADIIN010000028.1"/>
</dbReference>
<proteinExistence type="inferred from homology"/>
<dbReference type="Proteomes" id="UP000658733">
    <property type="component" value="Unassembled WGS sequence"/>
</dbReference>
<dbReference type="PANTHER" id="PTHR46056:SF12">
    <property type="entry name" value="LONG-CHAIN-ALCOHOL OXIDASE"/>
    <property type="match status" value="1"/>
</dbReference>
<dbReference type="EMBL" id="JADIIN010000028">
    <property type="protein sequence ID" value="MBF4468514.1"/>
    <property type="molecule type" value="Genomic_DNA"/>
</dbReference>
<dbReference type="GO" id="GO:0016614">
    <property type="term" value="F:oxidoreductase activity, acting on CH-OH group of donors"/>
    <property type="evidence" value="ECO:0007669"/>
    <property type="project" value="InterPro"/>
</dbReference>
<name>A0A843ACU9_METAZ</name>
<gene>
    <name evidence="6" type="ORF">ISP01_03845</name>
</gene>
<keyword evidence="3" id="KW-0274">FAD</keyword>
<dbReference type="PANTHER" id="PTHR46056">
    <property type="entry name" value="LONG-CHAIN-ALCOHOL OXIDASE"/>
    <property type="match status" value="1"/>
</dbReference>
<dbReference type="InterPro" id="IPR036188">
    <property type="entry name" value="FAD/NAD-bd_sf"/>
</dbReference>
<evidence type="ECO:0000256" key="4">
    <source>
        <dbReference type="ARBA" id="ARBA00023002"/>
    </source>
</evidence>
<accession>A0A843ACU9</accession>
<feature type="domain" description="4Fe-4S ferredoxin-type" evidence="5">
    <location>
        <begin position="126"/>
        <end position="155"/>
    </location>
</feature>
<dbReference type="GO" id="GO:0050660">
    <property type="term" value="F:flavin adenine dinucleotide binding"/>
    <property type="evidence" value="ECO:0007669"/>
    <property type="project" value="InterPro"/>
</dbReference>
<evidence type="ECO:0000256" key="2">
    <source>
        <dbReference type="ARBA" id="ARBA00022630"/>
    </source>
</evidence>
<comment type="caution">
    <text evidence="6">The sequence shown here is derived from an EMBL/GenBank/DDBJ whole genome shotgun (WGS) entry which is preliminary data.</text>
</comment>
<comment type="similarity">
    <text evidence="1">Belongs to the GMC oxidoreductase family.</text>
</comment>
<dbReference type="InterPro" id="IPR017896">
    <property type="entry name" value="4Fe4S_Fe-S-bd"/>
</dbReference>
<evidence type="ECO:0000259" key="5">
    <source>
        <dbReference type="PROSITE" id="PS51379"/>
    </source>
</evidence>
<evidence type="ECO:0000256" key="1">
    <source>
        <dbReference type="ARBA" id="ARBA00010790"/>
    </source>
</evidence>
<dbReference type="InterPro" id="IPR007867">
    <property type="entry name" value="GMC_OxRtase_C"/>
</dbReference>
<dbReference type="SUPFAM" id="SSF51905">
    <property type="entry name" value="FAD/NAD(P)-binding domain"/>
    <property type="match status" value="1"/>
</dbReference>
<sequence>MVLIVGSGVGGAILAMELSKANIPVTIVEKGPFCDVADSYKYYDEIDDYLDLSKTTCVGGSSVVAAGNGVRLLEDELKEYNVDISKELDEVEELLDIHQMDDSHFGEGTKKFIEAAKSIGLPVIKMPKFIREEDCIQCGKCAWGCPSNAKWSSQDFIKIAIENGAELIDETEVTEIITEEDSVKGVKAKKSNGNEEIIESDTVILAAGAIDSAIILQRLGLKAGEKLFVDPFVTVGGVIKDINYYKEVTMNALVIGGNFVLAPHYSIILNKNINNENISDNNSDNIDDNAGDNNINNDNIKKGDILSIMVKIPDDNHGKIVDGEVIKENTIKDVRFIAEGAATAGAILVKAGVDPNTIVSTHLRGAHPGGTAAIGDIVDTNLETEYNGLFVSDASVIPEAPGAPPIIAILALSKRLSKYLINKQ</sequence>
<evidence type="ECO:0000256" key="3">
    <source>
        <dbReference type="ARBA" id="ARBA00022827"/>
    </source>
</evidence>
<dbReference type="InterPro" id="IPR000172">
    <property type="entry name" value="GMC_OxRdtase_N"/>
</dbReference>
<keyword evidence="2" id="KW-0285">Flavoprotein</keyword>